<dbReference type="PANTHER" id="PTHR32332:SF20">
    <property type="entry name" value="2-NITROPROPANE DIOXYGENASE-LIKE PROTEIN"/>
    <property type="match status" value="1"/>
</dbReference>
<dbReference type="EMBL" id="BARS01018733">
    <property type="protein sequence ID" value="GAF97645.1"/>
    <property type="molecule type" value="Genomic_DNA"/>
</dbReference>
<protein>
    <submittedName>
        <fullName evidence="4">Uncharacterized protein</fullName>
    </submittedName>
</protein>
<keyword evidence="2" id="KW-0288">FMN</keyword>
<dbReference type="Pfam" id="PF03060">
    <property type="entry name" value="NMO"/>
    <property type="match status" value="1"/>
</dbReference>
<dbReference type="AlphaFoldDB" id="X0VAK8"/>
<dbReference type="GO" id="GO:0018580">
    <property type="term" value="F:nitronate monooxygenase activity"/>
    <property type="evidence" value="ECO:0007669"/>
    <property type="project" value="InterPro"/>
</dbReference>
<name>X0VAK8_9ZZZZ</name>
<dbReference type="CDD" id="cd04730">
    <property type="entry name" value="NPD_like"/>
    <property type="match status" value="1"/>
</dbReference>
<feature type="non-terminal residue" evidence="4">
    <location>
        <position position="1"/>
    </location>
</feature>
<gene>
    <name evidence="4" type="ORF">S01H1_30441</name>
</gene>
<evidence type="ECO:0000256" key="3">
    <source>
        <dbReference type="ARBA" id="ARBA00023002"/>
    </source>
</evidence>
<accession>X0VAK8</accession>
<evidence type="ECO:0000256" key="1">
    <source>
        <dbReference type="ARBA" id="ARBA00022630"/>
    </source>
</evidence>
<dbReference type="InterPro" id="IPR013785">
    <property type="entry name" value="Aldolase_TIM"/>
</dbReference>
<dbReference type="Gene3D" id="3.20.20.70">
    <property type="entry name" value="Aldolase class I"/>
    <property type="match status" value="1"/>
</dbReference>
<feature type="non-terminal residue" evidence="4">
    <location>
        <position position="276"/>
    </location>
</feature>
<keyword evidence="1" id="KW-0285">Flavoprotein</keyword>
<proteinExistence type="predicted"/>
<organism evidence="4">
    <name type="scientific">marine sediment metagenome</name>
    <dbReference type="NCBI Taxonomy" id="412755"/>
    <lineage>
        <taxon>unclassified sequences</taxon>
        <taxon>metagenomes</taxon>
        <taxon>ecological metagenomes</taxon>
    </lineage>
</organism>
<evidence type="ECO:0000256" key="2">
    <source>
        <dbReference type="ARBA" id="ARBA00022643"/>
    </source>
</evidence>
<keyword evidence="3" id="KW-0560">Oxidoreductase</keyword>
<reference evidence="4" key="1">
    <citation type="journal article" date="2014" name="Front. Microbiol.">
        <title>High frequency of phylogenetically diverse reductive dehalogenase-homologous genes in deep subseafloor sedimentary metagenomes.</title>
        <authorList>
            <person name="Kawai M."/>
            <person name="Futagami T."/>
            <person name="Toyoda A."/>
            <person name="Takaki Y."/>
            <person name="Nishi S."/>
            <person name="Hori S."/>
            <person name="Arai W."/>
            <person name="Tsubouchi T."/>
            <person name="Morono Y."/>
            <person name="Uchiyama I."/>
            <person name="Ito T."/>
            <person name="Fujiyama A."/>
            <person name="Inagaki F."/>
            <person name="Takami H."/>
        </authorList>
    </citation>
    <scope>NUCLEOTIDE SEQUENCE</scope>
    <source>
        <strain evidence="4">Expedition CK06-06</strain>
    </source>
</reference>
<dbReference type="PANTHER" id="PTHR32332">
    <property type="entry name" value="2-NITROPROPANE DIOXYGENASE"/>
    <property type="match status" value="1"/>
</dbReference>
<evidence type="ECO:0000313" key="4">
    <source>
        <dbReference type="EMBL" id="GAF97645.1"/>
    </source>
</evidence>
<dbReference type="InterPro" id="IPR004136">
    <property type="entry name" value="NMO"/>
</dbReference>
<sequence>DLGKAIDETRQLTNKPFCVNVTFMPSVRITKALHEEYFQVCCEQKVAAIEVSGAPLDKYLGPDSVRQANEAGVKLIHKLGSVKHARHAAEVGYDAVIAAGFEEGGHPLDDDVTTMMLTPRICESVNVPVITAGGMVDGRSMAAAMVLGAEGIMMASRFIATTECLAHTRIKEELVRRQENDTTMICKTIDLQMRALRNQLVSNVLEVEARHGSIEEIIPLMSGERSQKAWENGDVDGAPLAVGQSIGLIKEIVSCRELLDTIVREAEETLANVQRR</sequence>
<comment type="caution">
    <text evidence="4">The sequence shown here is derived from an EMBL/GenBank/DDBJ whole genome shotgun (WGS) entry which is preliminary data.</text>
</comment>
<dbReference type="SUPFAM" id="SSF51412">
    <property type="entry name" value="Inosine monophosphate dehydrogenase (IMPDH)"/>
    <property type="match status" value="1"/>
</dbReference>